<feature type="domain" description="DUF3298" evidence="1">
    <location>
        <begin position="178"/>
        <end position="249"/>
    </location>
</feature>
<name>A0ABW9ZC91_9FLAO</name>
<dbReference type="InterPro" id="IPR037126">
    <property type="entry name" value="PdaC/RsiV-like_sf"/>
</dbReference>
<dbReference type="Pfam" id="PF11738">
    <property type="entry name" value="DUF3298"/>
    <property type="match status" value="1"/>
</dbReference>
<protein>
    <submittedName>
        <fullName evidence="3">DUF4163 domain-containing protein</fullName>
    </submittedName>
</protein>
<evidence type="ECO:0000259" key="2">
    <source>
        <dbReference type="Pfam" id="PF13739"/>
    </source>
</evidence>
<comment type="caution">
    <text evidence="3">The sequence shown here is derived from an EMBL/GenBank/DDBJ whole genome shotgun (WGS) entry which is preliminary data.</text>
</comment>
<evidence type="ECO:0000313" key="3">
    <source>
        <dbReference type="EMBL" id="NBL65404.1"/>
    </source>
</evidence>
<feature type="domain" description="Deacetylase PdaC" evidence="2">
    <location>
        <begin position="49"/>
        <end position="152"/>
    </location>
</feature>
<evidence type="ECO:0000313" key="4">
    <source>
        <dbReference type="Proteomes" id="UP000798602"/>
    </source>
</evidence>
<dbReference type="Proteomes" id="UP000798602">
    <property type="component" value="Unassembled WGS sequence"/>
</dbReference>
<dbReference type="PROSITE" id="PS51257">
    <property type="entry name" value="PROKAR_LIPOPROTEIN"/>
    <property type="match status" value="1"/>
</dbReference>
<keyword evidence="4" id="KW-1185">Reference proteome</keyword>
<organism evidence="3 4">
    <name type="scientific">Flavobacterium ichthyis</name>
    <dbReference type="NCBI Taxonomy" id="2698827"/>
    <lineage>
        <taxon>Bacteria</taxon>
        <taxon>Pseudomonadati</taxon>
        <taxon>Bacteroidota</taxon>
        <taxon>Flavobacteriia</taxon>
        <taxon>Flavobacteriales</taxon>
        <taxon>Flavobacteriaceae</taxon>
        <taxon>Flavobacterium</taxon>
    </lineage>
</organism>
<dbReference type="RefSeq" id="WP_166537228.1">
    <property type="nucleotide sequence ID" value="NZ_JAABLM010000010.1"/>
</dbReference>
<dbReference type="InterPro" id="IPR025303">
    <property type="entry name" value="PdaC"/>
</dbReference>
<dbReference type="EMBL" id="JAABLM010000010">
    <property type="protein sequence ID" value="NBL65404.1"/>
    <property type="molecule type" value="Genomic_DNA"/>
</dbReference>
<evidence type="ECO:0000259" key="1">
    <source>
        <dbReference type="Pfam" id="PF11738"/>
    </source>
</evidence>
<sequence>MKNLCLISLIALSFVGCKKDPKENPETAGTLSFKTENFEKKTTLPCDQDVCATVKISVPTAENVPVAADSINNKIFNTVRSIVYFGEKPTNSKTYQEIMDKFIASYENLKQKYPDERAGWEAKIDAKITYETENVINVSVENYMFTGGAHGYQGIRSLLFDAKTGKELKLKDYIKDEASLLAMAEKLFREKYKIGANDPINKTGLMFEGEKFALPQNIFFTKDGLLLYYNTYEVAAYVEGAKEVLIPYNQLEGNLLLK</sequence>
<dbReference type="Gene3D" id="3.90.640.20">
    <property type="entry name" value="Heat-shock cognate protein, ATPase"/>
    <property type="match status" value="1"/>
</dbReference>
<reference evidence="4" key="1">
    <citation type="submission" date="2020-01" db="EMBL/GenBank/DDBJ databases">
        <title>Sphingomonas sp. strain CSW-10.</title>
        <authorList>
            <person name="Chen W.-M."/>
        </authorList>
    </citation>
    <scope>NUCLEOTIDE SEQUENCE [LARGE SCALE GENOMIC DNA]</scope>
    <source>
        <strain evidence="4">NST-5</strain>
    </source>
</reference>
<accession>A0ABW9ZC91</accession>
<dbReference type="Pfam" id="PF13739">
    <property type="entry name" value="PdaC"/>
    <property type="match status" value="1"/>
</dbReference>
<gene>
    <name evidence="3" type="ORF">GV828_09360</name>
</gene>
<dbReference type="Gene3D" id="3.30.565.40">
    <property type="entry name" value="Fervidobacterium nodosum Rt17-B1 like"/>
    <property type="match status" value="1"/>
</dbReference>
<proteinExistence type="predicted"/>
<dbReference type="InterPro" id="IPR021729">
    <property type="entry name" value="DUF3298"/>
</dbReference>